<reference evidence="5 6" key="1">
    <citation type="journal article" date="2025" name="Microbiol. Resour. Announc.">
        <title>Draft genome sequences for Neonectria magnoliae and Neonectria punicea, canker pathogens of Liriodendron tulipifera and Acer saccharum in West Virginia.</title>
        <authorList>
            <person name="Petronek H.M."/>
            <person name="Kasson M.T."/>
            <person name="Metheny A.M."/>
            <person name="Stauder C.M."/>
            <person name="Lovett B."/>
            <person name="Lynch S.C."/>
            <person name="Garnas J.R."/>
            <person name="Kasson L.R."/>
            <person name="Stajich J.E."/>
        </authorList>
    </citation>
    <scope>NUCLEOTIDE SEQUENCE [LARGE SCALE GENOMIC DNA]</scope>
    <source>
        <strain evidence="5 6">NRRL 64651</strain>
    </source>
</reference>
<feature type="compositionally biased region" description="Polar residues" evidence="2">
    <location>
        <begin position="155"/>
        <end position="172"/>
    </location>
</feature>
<dbReference type="PANTHER" id="PTHR47031:SF3">
    <property type="entry name" value="SAP DOMAIN-CONTAINING PROTEIN"/>
    <property type="match status" value="1"/>
</dbReference>
<feature type="domain" description="SAP" evidence="4">
    <location>
        <begin position="4"/>
        <end position="38"/>
    </location>
</feature>
<dbReference type="CDD" id="cd12432">
    <property type="entry name" value="RRM_ACINU"/>
    <property type="match status" value="1"/>
</dbReference>
<feature type="compositionally biased region" description="Basic and acidic residues" evidence="2">
    <location>
        <begin position="557"/>
        <end position="576"/>
    </location>
</feature>
<gene>
    <name evidence="5" type="ORF">QQZ08_000854</name>
</gene>
<feature type="compositionally biased region" description="Gly residues" evidence="2">
    <location>
        <begin position="595"/>
        <end position="604"/>
    </location>
</feature>
<dbReference type="PROSITE" id="PS50800">
    <property type="entry name" value="SAP"/>
    <property type="match status" value="1"/>
</dbReference>
<feature type="domain" description="RRM" evidence="3">
    <location>
        <begin position="317"/>
        <end position="403"/>
    </location>
</feature>
<feature type="compositionally biased region" description="Pro residues" evidence="2">
    <location>
        <begin position="483"/>
        <end position="493"/>
    </location>
</feature>
<dbReference type="Proteomes" id="UP001498421">
    <property type="component" value="Unassembled WGS sequence"/>
</dbReference>
<dbReference type="Pfam" id="PF02037">
    <property type="entry name" value="SAP"/>
    <property type="match status" value="1"/>
</dbReference>
<feature type="compositionally biased region" description="Basic and acidic residues" evidence="2">
    <location>
        <begin position="129"/>
        <end position="143"/>
    </location>
</feature>
<organism evidence="5 6">
    <name type="scientific">Neonectria magnoliae</name>
    <dbReference type="NCBI Taxonomy" id="2732573"/>
    <lineage>
        <taxon>Eukaryota</taxon>
        <taxon>Fungi</taxon>
        <taxon>Dikarya</taxon>
        <taxon>Ascomycota</taxon>
        <taxon>Pezizomycotina</taxon>
        <taxon>Sordariomycetes</taxon>
        <taxon>Hypocreomycetidae</taxon>
        <taxon>Hypocreales</taxon>
        <taxon>Nectriaceae</taxon>
        <taxon>Neonectria</taxon>
    </lineage>
</organism>
<dbReference type="SUPFAM" id="SSF54928">
    <property type="entry name" value="RNA-binding domain, RBD"/>
    <property type="match status" value="1"/>
</dbReference>
<dbReference type="InterPro" id="IPR036361">
    <property type="entry name" value="SAP_dom_sf"/>
</dbReference>
<feature type="compositionally biased region" description="Basic and acidic residues" evidence="2">
    <location>
        <begin position="200"/>
        <end position="210"/>
    </location>
</feature>
<dbReference type="InterPro" id="IPR034257">
    <property type="entry name" value="Acinus_RRM"/>
</dbReference>
<evidence type="ECO:0000313" key="5">
    <source>
        <dbReference type="EMBL" id="KAK7432645.1"/>
    </source>
</evidence>
<keyword evidence="1" id="KW-0694">RNA-binding</keyword>
<dbReference type="SUPFAM" id="SSF68906">
    <property type="entry name" value="SAP domain"/>
    <property type="match status" value="1"/>
</dbReference>
<sequence length="658" mass="72787">MADWAKLRVVDLRNELKNRGLPQTGLKGELVARLTEADDEPDQADTDSEQAPAADEPVATESTPTEPEIELDAPDVETPIATTGEIAEESASQNELNADERASTAPIETVESIDGAGVEPQPEVTKNGVSDDARQQTETKQPDLDPTSADEPMQDVTTDPNAEDPTTSQTLEPPSPPAPETQESQKRKRRSLTPPPIEEEVARKRARPDDATPNGAFAPQARLPEDQDLPRAESQPEGMEIDAPSPHSAPDDANVPDHIELTDAKPQPEDMQIDEHTSDKHQETRGTRELPPTGPRDHQLEMDYERNVAPSVHPATSALYIKNLMRPLRPNDVQAHLATLATPPGDAVDYDIIVDFFLDQIRTHAFVVFKSASAASRVRTVLHNSVWPNESNRKPLWVDYVPPGKVRDWVDKEESAGRRSGARWEVVYEDGPNGDIEAHLESGAASFSRPGINTVDSIPSGPRNYQEPILPPRGPRAVRPGSGPGPRPPPPGPSRDAQRTRARPVINYQPVSEELARRRIDNMRSFYTTDHDRDLGREINRYSFENGDSFIDRGKEIFEGIRPPHRERGFDRDRRGYGGGGGGGVGPRRGRGGRGGRGGGGGPGSFRHRSDRYLPGQDSGRDDRRPRYNDEDDLDRGPPRYDDGRESFFSRDNRDRRY</sequence>
<evidence type="ECO:0000256" key="2">
    <source>
        <dbReference type="SAM" id="MobiDB-lite"/>
    </source>
</evidence>
<dbReference type="PANTHER" id="PTHR47031">
    <property type="entry name" value="SAP DNA-BINDING DOMAIN-CONTAINING PROTEIN"/>
    <property type="match status" value="1"/>
</dbReference>
<dbReference type="SMART" id="SM00513">
    <property type="entry name" value="SAP"/>
    <property type="match status" value="1"/>
</dbReference>
<feature type="region of interest" description="Disordered" evidence="2">
    <location>
        <begin position="17"/>
        <end position="297"/>
    </location>
</feature>
<dbReference type="EMBL" id="JAZAVK010000004">
    <property type="protein sequence ID" value="KAK7432645.1"/>
    <property type="molecule type" value="Genomic_DNA"/>
</dbReference>
<accession>A0ABR1IG66</accession>
<feature type="region of interest" description="Disordered" evidence="2">
    <location>
        <begin position="557"/>
        <end position="658"/>
    </location>
</feature>
<feature type="compositionally biased region" description="Gly residues" evidence="2">
    <location>
        <begin position="577"/>
        <end position="587"/>
    </location>
</feature>
<evidence type="ECO:0000259" key="3">
    <source>
        <dbReference type="PROSITE" id="PS50102"/>
    </source>
</evidence>
<comment type="caution">
    <text evidence="5">The sequence shown here is derived from an EMBL/GenBank/DDBJ whole genome shotgun (WGS) entry which is preliminary data.</text>
</comment>
<dbReference type="Gene3D" id="1.10.720.30">
    <property type="entry name" value="SAP domain"/>
    <property type="match status" value="1"/>
</dbReference>
<evidence type="ECO:0000256" key="1">
    <source>
        <dbReference type="PROSITE-ProRule" id="PRU00176"/>
    </source>
</evidence>
<dbReference type="InterPro" id="IPR035979">
    <property type="entry name" value="RBD_domain_sf"/>
</dbReference>
<protein>
    <recommendedName>
        <fullName evidence="7">SAP domain-containing protein</fullName>
    </recommendedName>
</protein>
<evidence type="ECO:0000259" key="4">
    <source>
        <dbReference type="PROSITE" id="PS50800"/>
    </source>
</evidence>
<proteinExistence type="predicted"/>
<dbReference type="InterPro" id="IPR003034">
    <property type="entry name" value="SAP_dom"/>
</dbReference>
<feature type="compositionally biased region" description="Acidic residues" evidence="2">
    <location>
        <begin position="37"/>
        <end position="48"/>
    </location>
</feature>
<keyword evidence="6" id="KW-1185">Reference proteome</keyword>
<dbReference type="PROSITE" id="PS50102">
    <property type="entry name" value="RRM"/>
    <property type="match status" value="1"/>
</dbReference>
<name>A0ABR1IG66_9HYPO</name>
<dbReference type="InterPro" id="IPR000504">
    <property type="entry name" value="RRM_dom"/>
</dbReference>
<evidence type="ECO:0000313" key="6">
    <source>
        <dbReference type="Proteomes" id="UP001498421"/>
    </source>
</evidence>
<feature type="region of interest" description="Disordered" evidence="2">
    <location>
        <begin position="435"/>
        <end position="507"/>
    </location>
</feature>
<evidence type="ECO:0008006" key="7">
    <source>
        <dbReference type="Google" id="ProtNLM"/>
    </source>
</evidence>
<feature type="compositionally biased region" description="Basic and acidic residues" evidence="2">
    <location>
        <begin position="619"/>
        <end position="658"/>
    </location>
</feature>
<feature type="compositionally biased region" description="Basic and acidic residues" evidence="2">
    <location>
        <begin position="255"/>
        <end position="288"/>
    </location>
</feature>